<gene>
    <name evidence="2" type="ORF">GCM10022388_24090</name>
</gene>
<evidence type="ECO:0008006" key="4">
    <source>
        <dbReference type="Google" id="ProtNLM"/>
    </source>
</evidence>
<protein>
    <recommendedName>
        <fullName evidence="4">GLPGLI family protein</fullName>
    </recommendedName>
</protein>
<reference evidence="3" key="1">
    <citation type="journal article" date="2019" name="Int. J. Syst. Evol. Microbiol.">
        <title>The Global Catalogue of Microorganisms (GCM) 10K type strain sequencing project: providing services to taxonomists for standard genome sequencing and annotation.</title>
        <authorList>
            <consortium name="The Broad Institute Genomics Platform"/>
            <consortium name="The Broad Institute Genome Sequencing Center for Infectious Disease"/>
            <person name="Wu L."/>
            <person name="Ma J."/>
        </authorList>
    </citation>
    <scope>NUCLEOTIDE SEQUENCE [LARGE SCALE GENOMIC DNA]</scope>
    <source>
        <strain evidence="3">JCM 17068</strain>
    </source>
</reference>
<proteinExistence type="predicted"/>
<evidence type="ECO:0000256" key="1">
    <source>
        <dbReference type="SAM" id="SignalP"/>
    </source>
</evidence>
<evidence type="ECO:0000313" key="3">
    <source>
        <dbReference type="Proteomes" id="UP001500426"/>
    </source>
</evidence>
<dbReference type="Proteomes" id="UP001500426">
    <property type="component" value="Unassembled WGS sequence"/>
</dbReference>
<dbReference type="RefSeq" id="WP_345094946.1">
    <property type="nucleotide sequence ID" value="NZ_BAABCS010000020.1"/>
</dbReference>
<evidence type="ECO:0000313" key="2">
    <source>
        <dbReference type="EMBL" id="GAA4056605.1"/>
    </source>
</evidence>
<sequence>MLKKNLLLILLVSLNLINAQDKPNDYSKNFNIELKVWKNTFTNFKLTEFKEEEKTNFKDLYSENVSFKELNEEYKIIGTYSPNKTKFVDIYSYLNLEKSGNTYEAIIDVDQNIDLYRISENKRIRLVSCGSSKGIDEVLWVTEKKLLLVGTQYSEIQKPIIIIVDFENLTVTEFSNTNNNCKQKTKYKSPKINKLKIKGI</sequence>
<feature type="signal peptide" evidence="1">
    <location>
        <begin position="1"/>
        <end position="19"/>
    </location>
</feature>
<accession>A0ABP7V000</accession>
<name>A0ABP7V000_9FLAO</name>
<organism evidence="2 3">
    <name type="scientific">Flavobacterium chungnamense</name>
    <dbReference type="NCBI Taxonomy" id="706182"/>
    <lineage>
        <taxon>Bacteria</taxon>
        <taxon>Pseudomonadati</taxon>
        <taxon>Bacteroidota</taxon>
        <taxon>Flavobacteriia</taxon>
        <taxon>Flavobacteriales</taxon>
        <taxon>Flavobacteriaceae</taxon>
        <taxon>Flavobacterium</taxon>
    </lineage>
</organism>
<comment type="caution">
    <text evidence="2">The sequence shown here is derived from an EMBL/GenBank/DDBJ whole genome shotgun (WGS) entry which is preliminary data.</text>
</comment>
<feature type="chain" id="PRO_5046217893" description="GLPGLI family protein" evidence="1">
    <location>
        <begin position="20"/>
        <end position="200"/>
    </location>
</feature>
<keyword evidence="3" id="KW-1185">Reference proteome</keyword>
<dbReference type="EMBL" id="BAABCS010000020">
    <property type="protein sequence ID" value="GAA4056605.1"/>
    <property type="molecule type" value="Genomic_DNA"/>
</dbReference>
<keyword evidence="1" id="KW-0732">Signal</keyword>